<keyword evidence="6 11" id="KW-0067">ATP-binding</keyword>
<dbReference type="PANTHER" id="PTHR30042:SF2">
    <property type="entry name" value="POTASSIUM-TRANSPORTING ATPASE KDPC SUBUNIT"/>
    <property type="match status" value="1"/>
</dbReference>
<comment type="similarity">
    <text evidence="11">Belongs to the KdpC family.</text>
</comment>
<protein>
    <recommendedName>
        <fullName evidence="11">Potassium-transporting ATPase KdpC subunit</fullName>
    </recommendedName>
    <alternativeName>
        <fullName evidence="11">ATP phosphohydrolase [potassium-transporting] C chain</fullName>
    </alternativeName>
    <alternativeName>
        <fullName evidence="11">Potassium-binding and translocating subunit C</fullName>
    </alternativeName>
    <alternativeName>
        <fullName evidence="11">Potassium-translocating ATPase C chain</fullName>
    </alternativeName>
</protein>
<organism evidence="12 13">
    <name type="scientific">Rudaeicoccus suwonensis</name>
    <dbReference type="NCBI Taxonomy" id="657409"/>
    <lineage>
        <taxon>Bacteria</taxon>
        <taxon>Bacillati</taxon>
        <taxon>Actinomycetota</taxon>
        <taxon>Actinomycetes</taxon>
        <taxon>Micrococcales</taxon>
        <taxon>Dermacoccaceae</taxon>
        <taxon>Rudaeicoccus</taxon>
    </lineage>
</organism>
<keyword evidence="2 11" id="KW-1003">Cell membrane</keyword>
<name>A0A561ECL6_9MICO</name>
<evidence type="ECO:0000256" key="1">
    <source>
        <dbReference type="ARBA" id="ARBA00022448"/>
    </source>
</evidence>
<reference evidence="12 13" key="1">
    <citation type="submission" date="2019-06" db="EMBL/GenBank/DDBJ databases">
        <title>Sequencing the genomes of 1000 actinobacteria strains.</title>
        <authorList>
            <person name="Klenk H.-P."/>
        </authorList>
    </citation>
    <scope>NUCLEOTIDE SEQUENCE [LARGE SCALE GENOMIC DNA]</scope>
    <source>
        <strain evidence="12 13">DSM 19560</strain>
    </source>
</reference>
<evidence type="ECO:0000313" key="13">
    <source>
        <dbReference type="Proteomes" id="UP000318297"/>
    </source>
</evidence>
<dbReference type="GO" id="GO:0008556">
    <property type="term" value="F:P-type potassium transmembrane transporter activity"/>
    <property type="evidence" value="ECO:0007669"/>
    <property type="project" value="InterPro"/>
</dbReference>
<keyword evidence="13" id="KW-1185">Reference proteome</keyword>
<proteinExistence type="inferred from homology"/>
<comment type="function">
    <text evidence="11">Part of the high-affinity ATP-driven potassium transport (or Kdp) system, which catalyzes the hydrolysis of ATP coupled with the electrogenic transport of potassium into the cytoplasm. This subunit acts as a catalytic chaperone that increases the ATP-binding affinity of the ATP-hydrolyzing subunit KdpB by the formation of a transient KdpB/KdpC/ATP ternary complex.</text>
</comment>
<evidence type="ECO:0000256" key="3">
    <source>
        <dbReference type="ARBA" id="ARBA00022538"/>
    </source>
</evidence>
<sequence>MSTSSLSIGRQSFAALRIFVVLTVLVGVIYPAAVWGVGRIAFHSQATGSLITRDGKVVGSSLLGQQFTGPQWFQGRASASNYAGNASGGSNLPEDDKRQQQAVAQRRAALSSLGGKIPPDALTESASGLDPDISPAYAQLQAPRVAKARGLSLAVVEHLISEYTQGRDAGFLGDPRVNFLELNLALQKLQ</sequence>
<evidence type="ECO:0000256" key="10">
    <source>
        <dbReference type="ARBA" id="ARBA00023136"/>
    </source>
</evidence>
<keyword evidence="7 11" id="KW-0630">Potassium</keyword>
<dbReference type="NCBIfam" id="NF001454">
    <property type="entry name" value="PRK00315.1"/>
    <property type="match status" value="1"/>
</dbReference>
<evidence type="ECO:0000256" key="5">
    <source>
        <dbReference type="ARBA" id="ARBA00022741"/>
    </source>
</evidence>
<dbReference type="PANTHER" id="PTHR30042">
    <property type="entry name" value="POTASSIUM-TRANSPORTING ATPASE C CHAIN"/>
    <property type="match status" value="1"/>
</dbReference>
<dbReference type="AlphaFoldDB" id="A0A561ECL6"/>
<comment type="caution">
    <text evidence="12">The sequence shown here is derived from an EMBL/GenBank/DDBJ whole genome shotgun (WGS) entry which is preliminary data.</text>
</comment>
<dbReference type="OrthoDB" id="9788285at2"/>
<keyword evidence="9 11" id="KW-0406">Ion transport</keyword>
<gene>
    <name evidence="11" type="primary">kdpC</name>
    <name evidence="12" type="ORF">BKA23_2185</name>
</gene>
<dbReference type="PIRSF" id="PIRSF001296">
    <property type="entry name" value="K_ATPase_KdpC"/>
    <property type="match status" value="1"/>
</dbReference>
<dbReference type="Pfam" id="PF02669">
    <property type="entry name" value="KdpC"/>
    <property type="match status" value="1"/>
</dbReference>
<dbReference type="InterPro" id="IPR003820">
    <property type="entry name" value="KdpC"/>
</dbReference>
<evidence type="ECO:0000256" key="7">
    <source>
        <dbReference type="ARBA" id="ARBA00022958"/>
    </source>
</evidence>
<evidence type="ECO:0000256" key="8">
    <source>
        <dbReference type="ARBA" id="ARBA00022989"/>
    </source>
</evidence>
<dbReference type="NCBIfam" id="TIGR00681">
    <property type="entry name" value="kdpC"/>
    <property type="match status" value="1"/>
</dbReference>
<keyword evidence="8 11" id="KW-1133">Transmembrane helix</keyword>
<keyword evidence="5 11" id="KW-0547">Nucleotide-binding</keyword>
<comment type="subunit">
    <text evidence="11">The system is composed of three essential subunits: KdpA, KdpB and KdpC.</text>
</comment>
<keyword evidence="4 11" id="KW-0812">Transmembrane</keyword>
<dbReference type="EMBL" id="VIVQ01000001">
    <property type="protein sequence ID" value="TWE13356.1"/>
    <property type="molecule type" value="Genomic_DNA"/>
</dbReference>
<keyword evidence="3 11" id="KW-0633">Potassium transport</keyword>
<dbReference type="GO" id="GO:0005524">
    <property type="term" value="F:ATP binding"/>
    <property type="evidence" value="ECO:0007669"/>
    <property type="project" value="UniProtKB-UniRule"/>
</dbReference>
<keyword evidence="10 11" id="KW-0472">Membrane</keyword>
<dbReference type="Proteomes" id="UP000318297">
    <property type="component" value="Unassembled WGS sequence"/>
</dbReference>
<comment type="subcellular location">
    <subcellularLocation>
        <location evidence="11">Cell membrane</location>
        <topology evidence="11">Single-pass membrane protein</topology>
    </subcellularLocation>
</comment>
<accession>A0A561ECL6</accession>
<evidence type="ECO:0000313" key="12">
    <source>
        <dbReference type="EMBL" id="TWE13356.1"/>
    </source>
</evidence>
<feature type="transmembrane region" description="Helical" evidence="11">
    <location>
        <begin position="12"/>
        <end position="35"/>
    </location>
</feature>
<dbReference type="HAMAP" id="MF_00276">
    <property type="entry name" value="KdpC"/>
    <property type="match status" value="1"/>
</dbReference>
<evidence type="ECO:0000256" key="6">
    <source>
        <dbReference type="ARBA" id="ARBA00022840"/>
    </source>
</evidence>
<dbReference type="GO" id="GO:0005886">
    <property type="term" value="C:plasma membrane"/>
    <property type="evidence" value="ECO:0007669"/>
    <property type="project" value="UniProtKB-SubCell"/>
</dbReference>
<evidence type="ECO:0000256" key="4">
    <source>
        <dbReference type="ARBA" id="ARBA00022692"/>
    </source>
</evidence>
<evidence type="ECO:0000256" key="2">
    <source>
        <dbReference type="ARBA" id="ARBA00022475"/>
    </source>
</evidence>
<evidence type="ECO:0000256" key="9">
    <source>
        <dbReference type="ARBA" id="ARBA00023065"/>
    </source>
</evidence>
<evidence type="ECO:0000256" key="11">
    <source>
        <dbReference type="HAMAP-Rule" id="MF_00276"/>
    </source>
</evidence>
<keyword evidence="1 11" id="KW-0813">Transport</keyword>
<dbReference type="RefSeq" id="WP_145227879.1">
    <property type="nucleotide sequence ID" value="NZ_VIVQ01000001.1"/>
</dbReference>